<proteinExistence type="inferred from homology"/>
<evidence type="ECO:0000256" key="2">
    <source>
        <dbReference type="ARBA" id="ARBA00022490"/>
    </source>
</evidence>
<keyword evidence="12" id="KW-1185">Reference proteome</keyword>
<dbReference type="PANTHER" id="PTHR10815">
    <property type="entry name" value="METHYLATED-DNA--PROTEIN-CYSTEINE METHYLTRANSFERASE"/>
    <property type="match status" value="1"/>
</dbReference>
<dbReference type="InterPro" id="IPR036631">
    <property type="entry name" value="MGMT_N_sf"/>
</dbReference>
<comment type="caution">
    <text evidence="11">The sequence shown here is derived from an EMBL/GenBank/DDBJ whole genome shotgun (WGS) entry which is preliminary data.</text>
</comment>
<dbReference type="SUPFAM" id="SSF46767">
    <property type="entry name" value="Methylated DNA-protein cysteine methyltransferase, C-terminal domain"/>
    <property type="match status" value="1"/>
</dbReference>
<feature type="active site" description="Nucleophile; methyl group acceptor" evidence="8">
    <location>
        <position position="141"/>
    </location>
</feature>
<dbReference type="CDD" id="cd06445">
    <property type="entry name" value="ATase"/>
    <property type="match status" value="1"/>
</dbReference>
<keyword evidence="4 8" id="KW-0808">Transferase</keyword>
<sequence>MTATTFLLQRQPSPLGEMLIVTDEQDRLRALDWFDHEDSLRQLLRRQNPRLDLTLRDSTQDSTATLALRAYFGGRLDAIDHLDIATGGTDFQRQVWTALRTIPCGSTMSYRTLAERIGRPKAVRAVGLANGANPISIVVPCHRVIGANHTLTGYGGGLPRKAWLLAHEGAQTAGEQASLWDTP</sequence>
<dbReference type="HAMAP" id="MF_00772">
    <property type="entry name" value="OGT"/>
    <property type="match status" value="1"/>
</dbReference>
<organism evidence="11 12">
    <name type="scientific">Corticimicrobacter populi</name>
    <dbReference type="NCBI Taxonomy" id="2175229"/>
    <lineage>
        <taxon>Bacteria</taxon>
        <taxon>Pseudomonadati</taxon>
        <taxon>Pseudomonadota</taxon>
        <taxon>Betaproteobacteria</taxon>
        <taxon>Burkholderiales</taxon>
        <taxon>Alcaligenaceae</taxon>
        <taxon>Corticimicrobacter</taxon>
    </lineage>
</organism>
<dbReference type="FunFam" id="1.10.10.10:FF:000337">
    <property type="entry name" value="Methylated-DNA--protein-cysteine methyltransferase"/>
    <property type="match status" value="1"/>
</dbReference>
<dbReference type="NCBIfam" id="TIGR00589">
    <property type="entry name" value="ogt"/>
    <property type="match status" value="1"/>
</dbReference>
<dbReference type="InterPro" id="IPR008332">
    <property type="entry name" value="MethylG_MeTrfase_N"/>
</dbReference>
<dbReference type="SUPFAM" id="SSF53155">
    <property type="entry name" value="Methylated DNA-protein cysteine methyltransferase domain"/>
    <property type="match status" value="1"/>
</dbReference>
<dbReference type="EC" id="2.1.1.63" evidence="8"/>
<reference evidence="12" key="1">
    <citation type="submission" date="2018-05" db="EMBL/GenBank/DDBJ databases">
        <authorList>
            <person name="Li Y."/>
        </authorList>
    </citation>
    <scope>NUCLEOTIDE SEQUENCE [LARGE SCALE GENOMIC DNA]</scope>
    <source>
        <strain evidence="12">3d-2-2</strain>
    </source>
</reference>
<dbReference type="Gene3D" id="1.10.10.10">
    <property type="entry name" value="Winged helix-like DNA-binding domain superfamily/Winged helix DNA-binding domain"/>
    <property type="match status" value="1"/>
</dbReference>
<evidence type="ECO:0000256" key="4">
    <source>
        <dbReference type="ARBA" id="ARBA00022679"/>
    </source>
</evidence>
<dbReference type="Proteomes" id="UP000245212">
    <property type="component" value="Unassembled WGS sequence"/>
</dbReference>
<dbReference type="Pfam" id="PF01035">
    <property type="entry name" value="DNA_binding_1"/>
    <property type="match status" value="1"/>
</dbReference>
<keyword evidence="3 8" id="KW-0489">Methyltransferase</keyword>
<feature type="domain" description="Methylguanine DNA methyltransferase ribonuclease-like" evidence="10">
    <location>
        <begin position="13"/>
        <end position="82"/>
    </location>
</feature>
<accession>A0A2V1K360</accession>
<dbReference type="PROSITE" id="PS00374">
    <property type="entry name" value="MGMT"/>
    <property type="match status" value="1"/>
</dbReference>
<name>A0A2V1K360_9BURK</name>
<dbReference type="AlphaFoldDB" id="A0A2V1K360"/>
<comment type="subcellular location">
    <subcellularLocation>
        <location evidence="8">Cytoplasm</location>
    </subcellularLocation>
</comment>
<dbReference type="EMBL" id="QETA01000001">
    <property type="protein sequence ID" value="PWF24658.1"/>
    <property type="molecule type" value="Genomic_DNA"/>
</dbReference>
<dbReference type="Pfam" id="PF02870">
    <property type="entry name" value="Methyltransf_1N"/>
    <property type="match status" value="1"/>
</dbReference>
<evidence type="ECO:0000256" key="8">
    <source>
        <dbReference type="HAMAP-Rule" id="MF_00772"/>
    </source>
</evidence>
<comment type="miscellaneous">
    <text evidence="8">This enzyme catalyzes only one turnover and therefore is not strictly catalytic. According to one definition, an enzyme is a biocatalyst that acts repeatedly and over many reaction cycles.</text>
</comment>
<dbReference type="NCBIfam" id="NF007626">
    <property type="entry name" value="PRK10286.1"/>
    <property type="match status" value="1"/>
</dbReference>
<dbReference type="RefSeq" id="WP_109060063.1">
    <property type="nucleotide sequence ID" value="NZ_QETA01000001.1"/>
</dbReference>
<dbReference type="PANTHER" id="PTHR10815:SF5">
    <property type="entry name" value="METHYLATED-DNA--PROTEIN-CYSTEINE METHYLTRANSFERASE"/>
    <property type="match status" value="1"/>
</dbReference>
<feature type="domain" description="Methylated-DNA-[protein]-cysteine S-methyltransferase DNA binding" evidence="9">
    <location>
        <begin position="90"/>
        <end position="170"/>
    </location>
</feature>
<evidence type="ECO:0000256" key="5">
    <source>
        <dbReference type="ARBA" id="ARBA00022763"/>
    </source>
</evidence>
<comment type="catalytic activity">
    <reaction evidence="1 8">
        <text>a 4-O-methyl-thymidine in DNA + L-cysteinyl-[protein] = a thymidine in DNA + S-methyl-L-cysteinyl-[protein]</text>
        <dbReference type="Rhea" id="RHEA:53428"/>
        <dbReference type="Rhea" id="RHEA-COMP:10131"/>
        <dbReference type="Rhea" id="RHEA-COMP:10132"/>
        <dbReference type="Rhea" id="RHEA-COMP:13555"/>
        <dbReference type="Rhea" id="RHEA-COMP:13556"/>
        <dbReference type="ChEBI" id="CHEBI:29950"/>
        <dbReference type="ChEBI" id="CHEBI:82612"/>
        <dbReference type="ChEBI" id="CHEBI:137386"/>
        <dbReference type="ChEBI" id="CHEBI:137387"/>
        <dbReference type="EC" id="2.1.1.63"/>
    </reaction>
</comment>
<dbReference type="InterPro" id="IPR023546">
    <property type="entry name" value="MGMT"/>
</dbReference>
<evidence type="ECO:0000259" key="9">
    <source>
        <dbReference type="Pfam" id="PF01035"/>
    </source>
</evidence>
<evidence type="ECO:0000256" key="3">
    <source>
        <dbReference type="ARBA" id="ARBA00022603"/>
    </source>
</evidence>
<dbReference type="InterPro" id="IPR036388">
    <property type="entry name" value="WH-like_DNA-bd_sf"/>
</dbReference>
<comment type="function">
    <text evidence="8">Involved in the cellular defense against the biological effects of O6-methylguanine (O6-MeG) and O4-methylthymine (O4-MeT) in DNA. Repairs the methylated nucleobase in DNA by stoichiometrically transferring the methyl group to a cysteine residue in the enzyme. This is a suicide reaction: the enzyme is irreversibly inactivated.</text>
</comment>
<evidence type="ECO:0000256" key="7">
    <source>
        <dbReference type="ARBA" id="ARBA00049348"/>
    </source>
</evidence>
<dbReference type="GO" id="GO:0032259">
    <property type="term" value="P:methylation"/>
    <property type="evidence" value="ECO:0007669"/>
    <property type="project" value="UniProtKB-KW"/>
</dbReference>
<protein>
    <recommendedName>
        <fullName evidence="8">Methylated-DNA--protein-cysteine methyltransferase</fullName>
        <ecNumber evidence="8">2.1.1.63</ecNumber>
    </recommendedName>
    <alternativeName>
        <fullName evidence="8">6-O-methylguanine-DNA methyltransferase</fullName>
        <shortName evidence="8">MGMT</shortName>
    </alternativeName>
    <alternativeName>
        <fullName evidence="8">O-6-methylguanine-DNA-alkyltransferase</fullName>
    </alternativeName>
</protein>
<dbReference type="InterPro" id="IPR001497">
    <property type="entry name" value="MethylDNA_cys_MeTrfase_AS"/>
</dbReference>
<dbReference type="InterPro" id="IPR036217">
    <property type="entry name" value="MethylDNA_cys_MeTrfase_DNAb"/>
</dbReference>
<comment type="similarity">
    <text evidence="8">Belongs to the MGMT family.</text>
</comment>
<dbReference type="GO" id="GO:0005737">
    <property type="term" value="C:cytoplasm"/>
    <property type="evidence" value="ECO:0007669"/>
    <property type="project" value="UniProtKB-SubCell"/>
</dbReference>
<keyword evidence="6 8" id="KW-0234">DNA repair</keyword>
<dbReference type="GO" id="GO:0006307">
    <property type="term" value="P:DNA alkylation repair"/>
    <property type="evidence" value="ECO:0007669"/>
    <property type="project" value="UniProtKB-UniRule"/>
</dbReference>
<evidence type="ECO:0000313" key="12">
    <source>
        <dbReference type="Proteomes" id="UP000245212"/>
    </source>
</evidence>
<evidence type="ECO:0000313" key="11">
    <source>
        <dbReference type="EMBL" id="PWF24658.1"/>
    </source>
</evidence>
<keyword evidence="5 8" id="KW-0227">DNA damage</keyword>
<evidence type="ECO:0000256" key="6">
    <source>
        <dbReference type="ARBA" id="ARBA00023204"/>
    </source>
</evidence>
<comment type="catalytic activity">
    <reaction evidence="7 8">
        <text>a 6-O-methyl-2'-deoxyguanosine in DNA + L-cysteinyl-[protein] = S-methyl-L-cysteinyl-[protein] + a 2'-deoxyguanosine in DNA</text>
        <dbReference type="Rhea" id="RHEA:24000"/>
        <dbReference type="Rhea" id="RHEA-COMP:10131"/>
        <dbReference type="Rhea" id="RHEA-COMP:10132"/>
        <dbReference type="Rhea" id="RHEA-COMP:11367"/>
        <dbReference type="Rhea" id="RHEA-COMP:11368"/>
        <dbReference type="ChEBI" id="CHEBI:29950"/>
        <dbReference type="ChEBI" id="CHEBI:82612"/>
        <dbReference type="ChEBI" id="CHEBI:85445"/>
        <dbReference type="ChEBI" id="CHEBI:85448"/>
        <dbReference type="EC" id="2.1.1.63"/>
    </reaction>
</comment>
<evidence type="ECO:0000259" key="10">
    <source>
        <dbReference type="Pfam" id="PF02870"/>
    </source>
</evidence>
<dbReference type="GO" id="GO:0003908">
    <property type="term" value="F:methylated-DNA-[protein]-cysteine S-methyltransferase activity"/>
    <property type="evidence" value="ECO:0007669"/>
    <property type="project" value="UniProtKB-UniRule"/>
</dbReference>
<keyword evidence="2 8" id="KW-0963">Cytoplasm</keyword>
<dbReference type="InterPro" id="IPR014048">
    <property type="entry name" value="MethylDNA_cys_MeTrfase_DNA-bd"/>
</dbReference>
<gene>
    <name evidence="11" type="ORF">DD235_00195</name>
</gene>
<evidence type="ECO:0000256" key="1">
    <source>
        <dbReference type="ARBA" id="ARBA00001286"/>
    </source>
</evidence>